<dbReference type="InterPro" id="IPR036259">
    <property type="entry name" value="MFS_trans_sf"/>
</dbReference>
<comment type="caution">
    <text evidence="9">The sequence shown here is derived from an EMBL/GenBank/DDBJ whole genome shotgun (WGS) entry which is preliminary data.</text>
</comment>
<feature type="transmembrane region" description="Helical" evidence="7">
    <location>
        <begin position="141"/>
        <end position="167"/>
    </location>
</feature>
<feature type="transmembrane region" description="Helical" evidence="7">
    <location>
        <begin position="173"/>
        <end position="192"/>
    </location>
</feature>
<keyword evidence="5 7" id="KW-1133">Transmembrane helix</keyword>
<feature type="transmembrane region" description="Helical" evidence="7">
    <location>
        <begin position="50"/>
        <end position="70"/>
    </location>
</feature>
<keyword evidence="3" id="KW-1003">Cell membrane</keyword>
<feature type="transmembrane region" description="Helical" evidence="7">
    <location>
        <begin position="82"/>
        <end position="104"/>
    </location>
</feature>
<feature type="transmembrane region" description="Helical" evidence="7">
    <location>
        <begin position="336"/>
        <end position="356"/>
    </location>
</feature>
<feature type="transmembrane region" description="Helical" evidence="7">
    <location>
        <begin position="230"/>
        <end position="251"/>
    </location>
</feature>
<evidence type="ECO:0000256" key="1">
    <source>
        <dbReference type="ARBA" id="ARBA00004651"/>
    </source>
</evidence>
<sequence length="475" mass="49129">MSTRAGPSAEGANLTPIALLVASILFIQNLDGAVIVTSLPQMAGSLGASTVALNTGITAYFIATAAFIPLSGWITDRLGAKLVLAGAILVFSLGSAGCAAAGTLPEFICARVIQGIGGAMMMPVGRIVVLRTARKDQLLAATSLITWPALLAPVVGPIIGGAITTWLNWRWNFLINLPLGCIAIGLVFWLVPDEKEPGRRSLDVTGLILCSFALSLLIYALDGLATESPIALPLVVLLLGCGSGLAATRWFGKAATPLLDLSSLKVRSFKIAVVDAGNLIRLSISATPFLLALMLQTVWKLNPLETGTVLLVYFVGNLAMKTVTSPLLRLLGFRPLLFANGIAVALSIAAIPLLSWSHLTALSVALLLFAGAARSMQFTAINTLTFADIPKQHTASSSTLASMMQQLSMALGVALAAICLRVGIAVRGAATPDASDFAAAYLVTALCALAGALLTLRLAGDAGAEVRGRPVGKPS</sequence>
<feature type="transmembrane region" description="Helical" evidence="7">
    <location>
        <begin position="204"/>
        <end position="224"/>
    </location>
</feature>
<dbReference type="Gene3D" id="1.20.1720.10">
    <property type="entry name" value="Multidrug resistance protein D"/>
    <property type="match status" value="1"/>
</dbReference>
<evidence type="ECO:0000256" key="3">
    <source>
        <dbReference type="ARBA" id="ARBA00022475"/>
    </source>
</evidence>
<protein>
    <submittedName>
        <fullName evidence="9">MFS transporter</fullName>
    </submittedName>
</protein>
<dbReference type="PANTHER" id="PTHR42718:SF46">
    <property type="entry name" value="BLR6921 PROTEIN"/>
    <property type="match status" value="1"/>
</dbReference>
<proteinExistence type="predicted"/>
<dbReference type="Gene3D" id="1.20.1250.20">
    <property type="entry name" value="MFS general substrate transporter like domains"/>
    <property type="match status" value="1"/>
</dbReference>
<keyword evidence="2" id="KW-0813">Transport</keyword>
<evidence type="ECO:0000256" key="5">
    <source>
        <dbReference type="ARBA" id="ARBA00022989"/>
    </source>
</evidence>
<gene>
    <name evidence="9" type="ORF">ABC974_22090</name>
</gene>
<feature type="domain" description="Major facilitator superfamily (MFS) profile" evidence="8">
    <location>
        <begin position="17"/>
        <end position="463"/>
    </location>
</feature>
<evidence type="ECO:0000256" key="2">
    <source>
        <dbReference type="ARBA" id="ARBA00022448"/>
    </source>
</evidence>
<feature type="transmembrane region" description="Helical" evidence="7">
    <location>
        <begin position="12"/>
        <end position="30"/>
    </location>
</feature>
<keyword evidence="6 7" id="KW-0472">Membrane</keyword>
<reference evidence="9 10" key="1">
    <citation type="submission" date="2024-05" db="EMBL/GenBank/DDBJ databases">
        <authorList>
            <person name="Liu Q."/>
            <person name="Xin Y.-H."/>
        </authorList>
    </citation>
    <scope>NUCLEOTIDE SEQUENCE [LARGE SCALE GENOMIC DNA]</scope>
    <source>
        <strain evidence="9 10">CGMCC 1.10181</strain>
    </source>
</reference>
<evidence type="ECO:0000256" key="4">
    <source>
        <dbReference type="ARBA" id="ARBA00022692"/>
    </source>
</evidence>
<dbReference type="InterPro" id="IPR011701">
    <property type="entry name" value="MFS"/>
</dbReference>
<organism evidence="9 10">
    <name type="scientific">Sphingomonas oligophenolica</name>
    <dbReference type="NCBI Taxonomy" id="301154"/>
    <lineage>
        <taxon>Bacteria</taxon>
        <taxon>Pseudomonadati</taxon>
        <taxon>Pseudomonadota</taxon>
        <taxon>Alphaproteobacteria</taxon>
        <taxon>Sphingomonadales</taxon>
        <taxon>Sphingomonadaceae</taxon>
        <taxon>Sphingomonas</taxon>
    </lineage>
</organism>
<accession>A0ABU9Y948</accession>
<dbReference type="PANTHER" id="PTHR42718">
    <property type="entry name" value="MAJOR FACILITATOR SUPERFAMILY MULTIDRUG TRANSPORTER MFSC"/>
    <property type="match status" value="1"/>
</dbReference>
<feature type="transmembrane region" description="Helical" evidence="7">
    <location>
        <begin position="110"/>
        <end position="129"/>
    </location>
</feature>
<keyword evidence="10" id="KW-1185">Reference proteome</keyword>
<feature type="transmembrane region" description="Helical" evidence="7">
    <location>
        <begin position="407"/>
        <end position="426"/>
    </location>
</feature>
<dbReference type="Proteomes" id="UP001419910">
    <property type="component" value="Unassembled WGS sequence"/>
</dbReference>
<feature type="transmembrane region" description="Helical" evidence="7">
    <location>
        <begin position="438"/>
        <end position="459"/>
    </location>
</feature>
<evidence type="ECO:0000313" key="10">
    <source>
        <dbReference type="Proteomes" id="UP001419910"/>
    </source>
</evidence>
<evidence type="ECO:0000256" key="6">
    <source>
        <dbReference type="ARBA" id="ARBA00023136"/>
    </source>
</evidence>
<dbReference type="EMBL" id="JBDIME010000027">
    <property type="protein sequence ID" value="MEN2792338.1"/>
    <property type="molecule type" value="Genomic_DNA"/>
</dbReference>
<dbReference type="InterPro" id="IPR020846">
    <property type="entry name" value="MFS_dom"/>
</dbReference>
<name>A0ABU9Y948_9SPHN</name>
<feature type="transmembrane region" description="Helical" evidence="7">
    <location>
        <begin position="272"/>
        <end position="295"/>
    </location>
</feature>
<dbReference type="RefSeq" id="WP_343890962.1">
    <property type="nucleotide sequence ID" value="NZ_BAAAEH010000036.1"/>
</dbReference>
<keyword evidence="4 7" id="KW-0812">Transmembrane</keyword>
<evidence type="ECO:0000259" key="8">
    <source>
        <dbReference type="PROSITE" id="PS50850"/>
    </source>
</evidence>
<dbReference type="SUPFAM" id="SSF103473">
    <property type="entry name" value="MFS general substrate transporter"/>
    <property type="match status" value="1"/>
</dbReference>
<comment type="subcellular location">
    <subcellularLocation>
        <location evidence="1">Cell membrane</location>
        <topology evidence="1">Multi-pass membrane protein</topology>
    </subcellularLocation>
</comment>
<evidence type="ECO:0000313" key="9">
    <source>
        <dbReference type="EMBL" id="MEN2792338.1"/>
    </source>
</evidence>
<dbReference type="Pfam" id="PF07690">
    <property type="entry name" value="MFS_1"/>
    <property type="match status" value="1"/>
</dbReference>
<evidence type="ECO:0000256" key="7">
    <source>
        <dbReference type="SAM" id="Phobius"/>
    </source>
</evidence>
<feature type="transmembrane region" description="Helical" evidence="7">
    <location>
        <begin position="307"/>
        <end position="324"/>
    </location>
</feature>
<dbReference type="PROSITE" id="PS50850">
    <property type="entry name" value="MFS"/>
    <property type="match status" value="1"/>
</dbReference>
<dbReference type="PRINTS" id="PR01036">
    <property type="entry name" value="TCRTETB"/>
</dbReference>